<evidence type="ECO:0000256" key="15">
    <source>
        <dbReference type="SAM" id="Phobius"/>
    </source>
</evidence>
<dbReference type="InterPro" id="IPR013130">
    <property type="entry name" value="Fe3_Rdtase_TM_dom"/>
</dbReference>
<organism evidence="17 18">
    <name type="scientific">Clathrus columnatus</name>
    <dbReference type="NCBI Taxonomy" id="1419009"/>
    <lineage>
        <taxon>Eukaryota</taxon>
        <taxon>Fungi</taxon>
        <taxon>Dikarya</taxon>
        <taxon>Basidiomycota</taxon>
        <taxon>Agaricomycotina</taxon>
        <taxon>Agaricomycetes</taxon>
        <taxon>Phallomycetidae</taxon>
        <taxon>Phallales</taxon>
        <taxon>Clathraceae</taxon>
        <taxon>Clathrus</taxon>
    </lineage>
</organism>
<dbReference type="CDD" id="cd06186">
    <property type="entry name" value="NOX_Duox_like_FAD_NADP"/>
    <property type="match status" value="1"/>
</dbReference>
<comment type="catalytic activity">
    <reaction evidence="13">
        <text>2 a Fe(II)-siderophore + NADP(+) + H(+) = 2 a Fe(III)-siderophore + NADPH</text>
        <dbReference type="Rhea" id="RHEA:28795"/>
        <dbReference type="Rhea" id="RHEA-COMP:11342"/>
        <dbReference type="Rhea" id="RHEA-COMP:11344"/>
        <dbReference type="ChEBI" id="CHEBI:15378"/>
        <dbReference type="ChEBI" id="CHEBI:29033"/>
        <dbReference type="ChEBI" id="CHEBI:29034"/>
        <dbReference type="ChEBI" id="CHEBI:57783"/>
        <dbReference type="ChEBI" id="CHEBI:58349"/>
        <dbReference type="EC" id="1.16.1.9"/>
    </reaction>
</comment>
<feature type="domain" description="FAD-binding FR-type" evidence="16">
    <location>
        <begin position="449"/>
        <end position="577"/>
    </location>
</feature>
<comment type="subcellular location">
    <subcellularLocation>
        <location evidence="1">Cell membrane</location>
        <topology evidence="1">Multi-pass membrane protein</topology>
    </subcellularLocation>
</comment>
<dbReference type="PROSITE" id="PS51384">
    <property type="entry name" value="FAD_FR"/>
    <property type="match status" value="1"/>
</dbReference>
<keyword evidence="18" id="KW-1185">Reference proteome</keyword>
<dbReference type="Pfam" id="PF08030">
    <property type="entry name" value="NAD_binding_6"/>
    <property type="match status" value="1"/>
</dbReference>
<dbReference type="GO" id="GO:0006879">
    <property type="term" value="P:intracellular iron ion homeostasis"/>
    <property type="evidence" value="ECO:0007669"/>
    <property type="project" value="TreeGrafter"/>
</dbReference>
<dbReference type="Pfam" id="PF08022">
    <property type="entry name" value="FAD_binding_8"/>
    <property type="match status" value="1"/>
</dbReference>
<dbReference type="GO" id="GO:0015677">
    <property type="term" value="P:copper ion import"/>
    <property type="evidence" value="ECO:0007669"/>
    <property type="project" value="TreeGrafter"/>
</dbReference>
<keyword evidence="11 15" id="KW-0472">Membrane</keyword>
<evidence type="ECO:0000256" key="12">
    <source>
        <dbReference type="ARBA" id="ARBA00023180"/>
    </source>
</evidence>
<dbReference type="Gene3D" id="3.40.50.80">
    <property type="entry name" value="Nucleotide-binding domain of ferredoxin-NADP reductase (FNR) module"/>
    <property type="match status" value="2"/>
</dbReference>
<name>A0AAV5ALD8_9AGAM</name>
<keyword evidence="10" id="KW-0406">Ion transport</keyword>
<evidence type="ECO:0000259" key="16">
    <source>
        <dbReference type="PROSITE" id="PS51384"/>
    </source>
</evidence>
<dbReference type="InterPro" id="IPR013112">
    <property type="entry name" value="FAD-bd_8"/>
</dbReference>
<dbReference type="EC" id="1.16.1.9" evidence="3"/>
<dbReference type="EMBL" id="BPWL01000009">
    <property type="protein sequence ID" value="GJJ14283.1"/>
    <property type="molecule type" value="Genomic_DNA"/>
</dbReference>
<feature type="transmembrane region" description="Helical" evidence="15">
    <location>
        <begin position="254"/>
        <end position="271"/>
    </location>
</feature>
<evidence type="ECO:0000256" key="13">
    <source>
        <dbReference type="ARBA" id="ARBA00048483"/>
    </source>
</evidence>
<dbReference type="PANTHER" id="PTHR32361">
    <property type="entry name" value="FERRIC/CUPRIC REDUCTASE TRANSMEMBRANE COMPONENT"/>
    <property type="match status" value="1"/>
</dbReference>
<protein>
    <recommendedName>
        <fullName evidence="3">ferric-chelate reductase (NADPH)</fullName>
        <ecNumber evidence="3">1.16.1.9</ecNumber>
    </recommendedName>
</protein>
<feature type="transmembrane region" description="Helical" evidence="15">
    <location>
        <begin position="135"/>
        <end position="159"/>
    </location>
</feature>
<evidence type="ECO:0000256" key="1">
    <source>
        <dbReference type="ARBA" id="ARBA00004651"/>
    </source>
</evidence>
<dbReference type="GO" id="GO:0005886">
    <property type="term" value="C:plasma membrane"/>
    <property type="evidence" value="ECO:0007669"/>
    <property type="project" value="UniProtKB-SubCell"/>
</dbReference>
<evidence type="ECO:0000256" key="2">
    <source>
        <dbReference type="ARBA" id="ARBA00006278"/>
    </source>
</evidence>
<keyword evidence="7" id="KW-0249">Electron transport</keyword>
<evidence type="ECO:0000256" key="6">
    <source>
        <dbReference type="ARBA" id="ARBA00022692"/>
    </source>
</evidence>
<dbReference type="SFLD" id="SFLDS00052">
    <property type="entry name" value="Ferric_Reductase_Domain"/>
    <property type="match status" value="2"/>
</dbReference>
<dbReference type="Pfam" id="PF01794">
    <property type="entry name" value="Ferric_reduct"/>
    <property type="match status" value="1"/>
</dbReference>
<evidence type="ECO:0000256" key="8">
    <source>
        <dbReference type="ARBA" id="ARBA00022989"/>
    </source>
</evidence>
<evidence type="ECO:0000256" key="14">
    <source>
        <dbReference type="SAM" id="MobiDB-lite"/>
    </source>
</evidence>
<comment type="caution">
    <text evidence="17">The sequence shown here is derived from an EMBL/GenBank/DDBJ whole genome shotgun (WGS) entry which is preliminary data.</text>
</comment>
<keyword evidence="4" id="KW-0813">Transport</keyword>
<gene>
    <name evidence="17" type="ORF">Clacol_008547</name>
</gene>
<sequence>MSSEAPAYLLTPNPNSTYEVTPLTGNWSSVLEAAQQQPAADALAAMATSAPTTFDVVEAYAHVYQLPYASYIYVYIMWITFAVLFVLFAVFHQTGGRVGYVGSLWNKWLLRRRTWRKKHSLMKAMKAGKKHSQPFSLPSNAQLLCITFLWVFAILLSFVGPDYIVRNRADTFTKPYIAKRNLATSALQGNVFHETIQKSWWTSSARLGIISLTLFPLCVMFVTKAPPFALLAAPYLVQIWNDKLVFLHKWTGRLIYFITSIHVVFWSVQLAQDRISATDNNDVWTVIFLHVPFIYAWVAFIFFTILMVLSLKPVRALSFEFFYIAHVLLVPLVLIFAALHFPRLQWWSWVTLIVWGSERIYRFAKLLWANGIITNIRNAPMTQRYIDFVQNEQAGTMDVHRLKVPPFASQTFDNEDKKKSWASDSPTLALEKSEERPCAARRPGYSYRGTYIPPPGYAHVVLLPGKTVRVRLVLPQYFSWAPGQHVLLTVPAVSAWQSHPFTVSSACNQGSAGTDAQDVVLVIRAQSGFTKNLYDHVEKLRAGDSRGDQPDFPFIPPNEGVLLRAYVGGPFGSSVRVRWTTYSTVVIIAGGSGCSYAASVLEHVTACIAGKKDMTLAGRENAGQIKRVRFVWLVREFAYMQWIASMVRRCIERVPAGTLQVDIYVTNTMSMKAGKRLSPSKRFTVDSLHPGHANILGYGNESKASIATTDTAYSDVEANFGEVDDIINSYGELGHEEHVLDMTNYGGEDDTMMPSEREFSRQLQTEGEMRRAETHMRKSMLLTGSGSGPKAPPPTYHKQAFEDEATMEKGIGHHRTMSTPMPGSEGRPNPTPCSGFVSDLREADDMFYLSENAHSGRPKLNEIIGEEASNCIGSNMLVCCCGPTALIATIRKHVAENIKPKLVLEGKAPAITLASEEFEN</sequence>
<dbReference type="InterPro" id="IPR013121">
    <property type="entry name" value="Fe_red_NAD-bd_6"/>
</dbReference>
<evidence type="ECO:0000256" key="3">
    <source>
        <dbReference type="ARBA" id="ARBA00012668"/>
    </source>
</evidence>
<keyword evidence="5" id="KW-1003">Cell membrane</keyword>
<reference evidence="17" key="1">
    <citation type="submission" date="2021-10" db="EMBL/GenBank/DDBJ databases">
        <title>De novo Genome Assembly of Clathrus columnatus (Basidiomycota, Fungi) Using Illumina and Nanopore Sequence Data.</title>
        <authorList>
            <person name="Ogiso-Tanaka E."/>
            <person name="Itagaki H."/>
            <person name="Hosoya T."/>
            <person name="Hosaka K."/>
        </authorList>
    </citation>
    <scope>NUCLEOTIDE SEQUENCE</scope>
    <source>
        <strain evidence="17">MO-923</strain>
    </source>
</reference>
<evidence type="ECO:0000256" key="7">
    <source>
        <dbReference type="ARBA" id="ARBA00022982"/>
    </source>
</evidence>
<dbReference type="GO" id="GO:0006826">
    <property type="term" value="P:iron ion transport"/>
    <property type="evidence" value="ECO:0007669"/>
    <property type="project" value="TreeGrafter"/>
</dbReference>
<dbReference type="InterPro" id="IPR017927">
    <property type="entry name" value="FAD-bd_FR_type"/>
</dbReference>
<feature type="region of interest" description="Disordered" evidence="14">
    <location>
        <begin position="813"/>
        <end position="833"/>
    </location>
</feature>
<evidence type="ECO:0000256" key="11">
    <source>
        <dbReference type="ARBA" id="ARBA00023136"/>
    </source>
</evidence>
<dbReference type="InterPro" id="IPR017938">
    <property type="entry name" value="Riboflavin_synthase-like_b-brl"/>
</dbReference>
<feature type="transmembrane region" description="Helical" evidence="15">
    <location>
        <begin position="209"/>
        <end position="233"/>
    </location>
</feature>
<dbReference type="InterPro" id="IPR051410">
    <property type="entry name" value="Ferric/Cupric_Reductase"/>
</dbReference>
<evidence type="ECO:0000256" key="9">
    <source>
        <dbReference type="ARBA" id="ARBA00023002"/>
    </source>
</evidence>
<proteinExistence type="inferred from homology"/>
<comment type="similarity">
    <text evidence="2">Belongs to the ferric reductase (FRE) family.</text>
</comment>
<evidence type="ECO:0000256" key="5">
    <source>
        <dbReference type="ARBA" id="ARBA00022475"/>
    </source>
</evidence>
<dbReference type="SUPFAM" id="SSF63380">
    <property type="entry name" value="Riboflavin synthase domain-like"/>
    <property type="match status" value="1"/>
</dbReference>
<keyword evidence="12" id="KW-0325">Glycoprotein</keyword>
<evidence type="ECO:0000256" key="10">
    <source>
        <dbReference type="ARBA" id="ARBA00023065"/>
    </source>
</evidence>
<dbReference type="GO" id="GO:0052851">
    <property type="term" value="F:ferric-chelate reductase (NADPH) activity"/>
    <property type="evidence" value="ECO:0007669"/>
    <property type="project" value="UniProtKB-EC"/>
</dbReference>
<evidence type="ECO:0000313" key="17">
    <source>
        <dbReference type="EMBL" id="GJJ14283.1"/>
    </source>
</evidence>
<feature type="transmembrane region" description="Helical" evidence="15">
    <location>
        <begin position="283"/>
        <end position="309"/>
    </location>
</feature>
<keyword evidence="9" id="KW-0560">Oxidoreductase</keyword>
<evidence type="ECO:0000256" key="4">
    <source>
        <dbReference type="ARBA" id="ARBA00022448"/>
    </source>
</evidence>
<dbReference type="Gene3D" id="2.40.30.10">
    <property type="entry name" value="Translation factors"/>
    <property type="match status" value="1"/>
</dbReference>
<evidence type="ECO:0000313" key="18">
    <source>
        <dbReference type="Proteomes" id="UP001050691"/>
    </source>
</evidence>
<dbReference type="Proteomes" id="UP001050691">
    <property type="component" value="Unassembled WGS sequence"/>
</dbReference>
<dbReference type="InterPro" id="IPR039261">
    <property type="entry name" value="FNR_nucleotide-bd"/>
</dbReference>
<feature type="transmembrane region" description="Helical" evidence="15">
    <location>
        <begin position="321"/>
        <end position="341"/>
    </location>
</feature>
<dbReference type="AlphaFoldDB" id="A0AAV5ALD8"/>
<keyword evidence="8 15" id="KW-1133">Transmembrane helix</keyword>
<dbReference type="PANTHER" id="PTHR32361:SF9">
    <property type="entry name" value="FERRIC REDUCTASE TRANSMEMBRANE COMPONENT 3-RELATED"/>
    <property type="match status" value="1"/>
</dbReference>
<keyword evidence="6 15" id="KW-0812">Transmembrane</keyword>
<accession>A0AAV5ALD8</accession>
<feature type="transmembrane region" description="Helical" evidence="15">
    <location>
        <begin position="72"/>
        <end position="91"/>
    </location>
</feature>